<evidence type="ECO:0008006" key="3">
    <source>
        <dbReference type="Google" id="ProtNLM"/>
    </source>
</evidence>
<keyword evidence="2" id="KW-1185">Reference proteome</keyword>
<protein>
    <recommendedName>
        <fullName evidence="3">Abi-like protein</fullName>
    </recommendedName>
</protein>
<sequence length="81" mass="10115">MFDDFKRINRTRNRLYHHEPIWKSKHKKRNFQEAILVLEAEYSKVYEALGWMAQEKKDFMISLGFYERFEECSRKHKARSW</sequence>
<organism evidence="1 2">
    <name type="scientific">Halomonas colorata</name>
    <dbReference type="NCBI Taxonomy" id="2742615"/>
    <lineage>
        <taxon>Bacteria</taxon>
        <taxon>Pseudomonadati</taxon>
        <taxon>Pseudomonadota</taxon>
        <taxon>Gammaproteobacteria</taxon>
        <taxon>Oceanospirillales</taxon>
        <taxon>Halomonadaceae</taxon>
        <taxon>Halomonas</taxon>
    </lineage>
</organism>
<accession>A0ABR9G3T5</accession>
<dbReference type="RefSeq" id="WP_192539972.1">
    <property type="nucleotide sequence ID" value="NZ_RRZB01000153.1"/>
</dbReference>
<evidence type="ECO:0000313" key="1">
    <source>
        <dbReference type="EMBL" id="MBE0465565.1"/>
    </source>
</evidence>
<proteinExistence type="predicted"/>
<gene>
    <name evidence="1" type="ORF">EI547_19325</name>
</gene>
<dbReference type="Proteomes" id="UP001645038">
    <property type="component" value="Unassembled WGS sequence"/>
</dbReference>
<name>A0ABR9G3T5_9GAMM</name>
<comment type="caution">
    <text evidence="1">The sequence shown here is derived from an EMBL/GenBank/DDBJ whole genome shotgun (WGS) entry which is preliminary data.</text>
</comment>
<reference evidence="1 2" key="1">
    <citation type="submission" date="2020-07" db="EMBL/GenBank/DDBJ databases">
        <title>Halophilic bacteria isolated from french cheeses.</title>
        <authorList>
            <person name="Kothe C.I."/>
            <person name="Farah-Kraiem B."/>
            <person name="Renault P."/>
            <person name="Dridi B."/>
        </authorList>
    </citation>
    <scope>NUCLEOTIDE SEQUENCE [LARGE SCALE GENOMIC DNA]</scope>
    <source>
        <strain evidence="1 2">FME20</strain>
    </source>
</reference>
<evidence type="ECO:0000313" key="2">
    <source>
        <dbReference type="Proteomes" id="UP001645038"/>
    </source>
</evidence>
<dbReference type="EMBL" id="RRZB01000153">
    <property type="protein sequence ID" value="MBE0465565.1"/>
    <property type="molecule type" value="Genomic_DNA"/>
</dbReference>